<protein>
    <submittedName>
        <fullName evidence="1">Uncharacterized protein</fullName>
    </submittedName>
</protein>
<gene>
    <name evidence="1" type="ORF">ADIS_2933</name>
</gene>
<dbReference type="Proteomes" id="UP000013909">
    <property type="component" value="Unassembled WGS sequence"/>
</dbReference>
<proteinExistence type="predicted"/>
<evidence type="ECO:0000313" key="2">
    <source>
        <dbReference type="Proteomes" id="UP000013909"/>
    </source>
</evidence>
<accession>R7ZR01</accession>
<organism evidence="1 2">
    <name type="scientific">Lunatimonas lonarensis</name>
    <dbReference type="NCBI Taxonomy" id="1232681"/>
    <lineage>
        <taxon>Bacteria</taxon>
        <taxon>Pseudomonadati</taxon>
        <taxon>Bacteroidota</taxon>
        <taxon>Cytophagia</taxon>
        <taxon>Cytophagales</taxon>
        <taxon>Cyclobacteriaceae</taxon>
    </lineage>
</organism>
<reference evidence="1 2" key="1">
    <citation type="submission" date="2013-02" db="EMBL/GenBank/DDBJ databases">
        <title>A novel strain isolated from Lonar lake, Maharashtra, India.</title>
        <authorList>
            <person name="Singh A."/>
        </authorList>
    </citation>
    <scope>NUCLEOTIDE SEQUENCE [LARGE SCALE GENOMIC DNA]</scope>
    <source>
        <strain evidence="1 2">AK24</strain>
    </source>
</reference>
<keyword evidence="2" id="KW-1185">Reference proteome</keyword>
<name>R7ZR01_9BACT</name>
<sequence>MHPLGGFAVLVIGLRIAEIIKLLTTQNRENGKRTQIPS</sequence>
<evidence type="ECO:0000313" key="1">
    <source>
        <dbReference type="EMBL" id="EON76483.1"/>
    </source>
</evidence>
<dbReference type="STRING" id="1232681.ADIS_2933"/>
<dbReference type="AlphaFoldDB" id="R7ZR01"/>
<comment type="caution">
    <text evidence="1">The sequence shown here is derived from an EMBL/GenBank/DDBJ whole genome shotgun (WGS) entry which is preliminary data.</text>
</comment>
<dbReference type="EMBL" id="AQHR01000085">
    <property type="protein sequence ID" value="EON76483.1"/>
    <property type="molecule type" value="Genomic_DNA"/>
</dbReference>